<keyword evidence="4" id="KW-1185">Reference proteome</keyword>
<sequence length="281" mass="30092">MFGIGEFARLGLVSVRMLRHYDAVGLLRPAHVDPATGRRSYTAAQLARLNRVIALKDLGFTLQQVRSILDEEVGAAELHGMVRLLRAQLEARIAEDAVRLRGIEARLRAIEREGRMDTEDVVVKGIAPVLVAELRGTAPDLEYGHIGPVVQELFGRLGELLGAAGARPASDCGGIACYEPREDGSVLIRAGVPLAGDPGAGHPFEVVALPRIERAATLVHQGPMDDVGQAHQALAHWIERHGHRASGQAREVTLQAGAAPADWVTELQWEIAGPAEPASTA</sequence>
<dbReference type="SUPFAM" id="SSF46955">
    <property type="entry name" value="Putative DNA-binding domain"/>
    <property type="match status" value="1"/>
</dbReference>
<accession>A0A2T0Q9I2</accession>
<protein>
    <submittedName>
        <fullName evidence="3">DNA-binding transcriptional MerR regulator</fullName>
    </submittedName>
</protein>
<dbReference type="PANTHER" id="PTHR30204">
    <property type="entry name" value="REDOX-CYCLING DRUG-SENSING TRANSCRIPTIONAL ACTIVATOR SOXR"/>
    <property type="match status" value="1"/>
</dbReference>
<dbReference type="CDD" id="cd01107">
    <property type="entry name" value="HTH_BmrR"/>
    <property type="match status" value="1"/>
</dbReference>
<dbReference type="RefSeq" id="WP_106241933.1">
    <property type="nucleotide sequence ID" value="NZ_PVZC01000002.1"/>
</dbReference>
<dbReference type="Gene3D" id="1.10.1660.10">
    <property type="match status" value="1"/>
</dbReference>
<dbReference type="InterPro" id="IPR011256">
    <property type="entry name" value="Reg_factor_effector_dom_sf"/>
</dbReference>
<dbReference type="Pfam" id="PF06445">
    <property type="entry name" value="GyrI-like"/>
    <property type="match status" value="1"/>
</dbReference>
<dbReference type="SMART" id="SM00422">
    <property type="entry name" value="HTH_MERR"/>
    <property type="match status" value="1"/>
</dbReference>
<gene>
    <name evidence="3" type="ORF">CLV72_102128</name>
</gene>
<dbReference type="InterPro" id="IPR047057">
    <property type="entry name" value="MerR_fam"/>
</dbReference>
<dbReference type="OrthoDB" id="7849865at2"/>
<proteinExistence type="predicted"/>
<name>A0A2T0Q9I2_9ACTN</name>
<dbReference type="GO" id="GO:0003677">
    <property type="term" value="F:DNA binding"/>
    <property type="evidence" value="ECO:0007669"/>
    <property type="project" value="UniProtKB-KW"/>
</dbReference>
<feature type="domain" description="HTH merR-type" evidence="2">
    <location>
        <begin position="1"/>
        <end position="71"/>
    </location>
</feature>
<reference evidence="3 4" key="1">
    <citation type="submission" date="2018-03" db="EMBL/GenBank/DDBJ databases">
        <title>Genomic Encyclopedia of Archaeal and Bacterial Type Strains, Phase II (KMG-II): from individual species to whole genera.</title>
        <authorList>
            <person name="Goeker M."/>
        </authorList>
    </citation>
    <scope>NUCLEOTIDE SEQUENCE [LARGE SCALE GENOMIC DNA]</scope>
    <source>
        <strain evidence="3 4">DSM 45601</strain>
    </source>
</reference>
<evidence type="ECO:0000259" key="2">
    <source>
        <dbReference type="PROSITE" id="PS50937"/>
    </source>
</evidence>
<evidence type="ECO:0000313" key="4">
    <source>
        <dbReference type="Proteomes" id="UP000237846"/>
    </source>
</evidence>
<evidence type="ECO:0000256" key="1">
    <source>
        <dbReference type="ARBA" id="ARBA00023125"/>
    </source>
</evidence>
<dbReference type="InterPro" id="IPR000551">
    <property type="entry name" value="MerR-type_HTH_dom"/>
</dbReference>
<dbReference type="Proteomes" id="UP000237846">
    <property type="component" value="Unassembled WGS sequence"/>
</dbReference>
<organism evidence="3 4">
    <name type="scientific">Allonocardiopsis opalescens</name>
    <dbReference type="NCBI Taxonomy" id="1144618"/>
    <lineage>
        <taxon>Bacteria</taxon>
        <taxon>Bacillati</taxon>
        <taxon>Actinomycetota</taxon>
        <taxon>Actinomycetes</taxon>
        <taxon>Streptosporangiales</taxon>
        <taxon>Allonocardiopsis</taxon>
    </lineage>
</organism>
<dbReference type="InterPro" id="IPR029442">
    <property type="entry name" value="GyrI-like"/>
</dbReference>
<keyword evidence="1 3" id="KW-0238">DNA-binding</keyword>
<dbReference type="InterPro" id="IPR009061">
    <property type="entry name" value="DNA-bd_dom_put_sf"/>
</dbReference>
<dbReference type="PANTHER" id="PTHR30204:SF97">
    <property type="entry name" value="MERR FAMILY REGULATORY PROTEIN"/>
    <property type="match status" value="1"/>
</dbReference>
<dbReference type="SUPFAM" id="SSF55136">
    <property type="entry name" value="Probable bacterial effector-binding domain"/>
    <property type="match status" value="1"/>
</dbReference>
<dbReference type="EMBL" id="PVZC01000002">
    <property type="protein sequence ID" value="PRY00497.1"/>
    <property type="molecule type" value="Genomic_DNA"/>
</dbReference>
<dbReference type="Gene3D" id="3.20.80.10">
    <property type="entry name" value="Regulatory factor, effector binding domain"/>
    <property type="match status" value="1"/>
</dbReference>
<dbReference type="GO" id="GO:0003700">
    <property type="term" value="F:DNA-binding transcription factor activity"/>
    <property type="evidence" value="ECO:0007669"/>
    <property type="project" value="InterPro"/>
</dbReference>
<dbReference type="InterPro" id="IPR010499">
    <property type="entry name" value="AraC_E-bd"/>
</dbReference>
<evidence type="ECO:0000313" key="3">
    <source>
        <dbReference type="EMBL" id="PRY00497.1"/>
    </source>
</evidence>
<dbReference type="AlphaFoldDB" id="A0A2T0Q9I2"/>
<dbReference type="Pfam" id="PF13411">
    <property type="entry name" value="MerR_1"/>
    <property type="match status" value="1"/>
</dbReference>
<comment type="caution">
    <text evidence="3">The sequence shown here is derived from an EMBL/GenBank/DDBJ whole genome shotgun (WGS) entry which is preliminary data.</text>
</comment>
<dbReference type="PROSITE" id="PS50937">
    <property type="entry name" value="HTH_MERR_2"/>
    <property type="match status" value="1"/>
</dbReference>
<dbReference type="SMART" id="SM00871">
    <property type="entry name" value="AraC_E_bind"/>
    <property type="match status" value="1"/>
</dbReference>